<dbReference type="PRINTS" id="PR00420">
    <property type="entry name" value="RNGMNOXGNASE"/>
</dbReference>
<name>I0UXU0_9PSEU</name>
<feature type="domain" description="FAD-binding" evidence="2">
    <location>
        <begin position="4"/>
        <end position="349"/>
    </location>
</feature>
<dbReference type="Proteomes" id="UP000004691">
    <property type="component" value="Unassembled WGS sequence"/>
</dbReference>
<dbReference type="InterPro" id="IPR036188">
    <property type="entry name" value="FAD/NAD-bd_sf"/>
</dbReference>
<dbReference type="STRING" id="882086.SacxiDRAFT_0416"/>
<dbReference type="NCBIfam" id="NF004833">
    <property type="entry name" value="PRK06185.1-1"/>
    <property type="match status" value="1"/>
</dbReference>
<dbReference type="InterPro" id="IPR050631">
    <property type="entry name" value="PheA/TfdB_FAD_monoxygenase"/>
</dbReference>
<dbReference type="OrthoDB" id="9791689at2"/>
<organism evidence="3 4">
    <name type="scientific">Saccharomonospora xinjiangensis XJ-54</name>
    <dbReference type="NCBI Taxonomy" id="882086"/>
    <lineage>
        <taxon>Bacteria</taxon>
        <taxon>Bacillati</taxon>
        <taxon>Actinomycetota</taxon>
        <taxon>Actinomycetes</taxon>
        <taxon>Pseudonocardiales</taxon>
        <taxon>Pseudonocardiaceae</taxon>
        <taxon>Saccharomonospora</taxon>
    </lineage>
</organism>
<dbReference type="eggNOG" id="COG0654">
    <property type="taxonomic scope" value="Bacteria"/>
</dbReference>
<dbReference type="HOGENOM" id="CLU_033626_0_0_11"/>
<dbReference type="GO" id="GO:0016491">
    <property type="term" value="F:oxidoreductase activity"/>
    <property type="evidence" value="ECO:0007669"/>
    <property type="project" value="UniProtKB-KW"/>
</dbReference>
<evidence type="ECO:0000259" key="2">
    <source>
        <dbReference type="Pfam" id="PF01494"/>
    </source>
</evidence>
<dbReference type="RefSeq" id="WP_006236796.1">
    <property type="nucleotide sequence ID" value="NZ_JH636049.1"/>
</dbReference>
<proteinExistence type="predicted"/>
<dbReference type="SUPFAM" id="SSF51905">
    <property type="entry name" value="FAD/NAD(P)-binding domain"/>
    <property type="match status" value="1"/>
</dbReference>
<evidence type="ECO:0000313" key="4">
    <source>
        <dbReference type="Proteomes" id="UP000004691"/>
    </source>
</evidence>
<keyword evidence="4" id="KW-1185">Reference proteome</keyword>
<gene>
    <name evidence="3" type="ORF">SacxiDRAFT_0416</name>
</gene>
<evidence type="ECO:0000313" key="3">
    <source>
        <dbReference type="EMBL" id="EID52693.1"/>
    </source>
</evidence>
<dbReference type="EMBL" id="JH636049">
    <property type="protein sequence ID" value="EID52693.1"/>
    <property type="molecule type" value="Genomic_DNA"/>
</dbReference>
<dbReference type="InterPro" id="IPR002938">
    <property type="entry name" value="FAD-bd"/>
</dbReference>
<evidence type="ECO:0000256" key="1">
    <source>
        <dbReference type="ARBA" id="ARBA00023002"/>
    </source>
</evidence>
<dbReference type="Pfam" id="PF01494">
    <property type="entry name" value="FAD_binding_3"/>
    <property type="match status" value="1"/>
</dbReference>
<dbReference type="Gene3D" id="3.50.50.60">
    <property type="entry name" value="FAD/NAD(P)-binding domain"/>
    <property type="match status" value="2"/>
</dbReference>
<protein>
    <submittedName>
        <fullName evidence="3">2-polyprenyl-6-methoxyphenol hydroxylase-like oxidoreductase</fullName>
    </submittedName>
</protein>
<reference evidence="3 4" key="1">
    <citation type="submission" date="2012-01" db="EMBL/GenBank/DDBJ databases">
        <title>Improved High-Quality Draft sequence of Saccharomonospora xinjiangensis XJ-54.</title>
        <authorList>
            <consortium name="US DOE Joint Genome Institute"/>
            <person name="Lucas S."/>
            <person name="Han J."/>
            <person name="Lapidus A."/>
            <person name="Cheng J.-F."/>
            <person name="Goodwin L."/>
            <person name="Pitluck S."/>
            <person name="Peters L."/>
            <person name="Mikhailova N."/>
            <person name="Teshima H."/>
            <person name="Detter J.C."/>
            <person name="Han C."/>
            <person name="Tapia R."/>
            <person name="Land M."/>
            <person name="Hauser L."/>
            <person name="Kyrpides N."/>
            <person name="Ivanova N."/>
            <person name="Pagani I."/>
            <person name="Brambilla E.-M."/>
            <person name="Klenk H.-P."/>
            <person name="Woyke T."/>
        </authorList>
    </citation>
    <scope>NUCLEOTIDE SEQUENCE [LARGE SCALE GENOMIC DNA]</scope>
    <source>
        <strain evidence="3 4">XJ-54</strain>
    </source>
</reference>
<dbReference type="PANTHER" id="PTHR43476:SF5">
    <property type="entry name" value="FAD-DEPENDENT MONOOXYGENASE"/>
    <property type="match status" value="1"/>
</dbReference>
<keyword evidence="1" id="KW-0560">Oxidoreductase</keyword>
<dbReference type="AlphaFoldDB" id="I0UXU0"/>
<dbReference type="GO" id="GO:0071949">
    <property type="term" value="F:FAD binding"/>
    <property type="evidence" value="ECO:0007669"/>
    <property type="project" value="InterPro"/>
</dbReference>
<accession>I0UXU0</accession>
<dbReference type="PANTHER" id="PTHR43476">
    <property type="entry name" value="3-(3-HYDROXY-PHENYL)PROPIONATE/3-HYDROXYCINNAMIC ACID HYDROXYLASE"/>
    <property type="match status" value="1"/>
</dbReference>
<sequence>MEHTTCCVVGGGPAGMTIALLLARAGVEVTVLEKHPDFLRDFRGDTVHPSTMRLLDELGLGSHFAALSSGRLDRMRMRIGEASIVAADFSRLRAPYDHIAMVPQADFLDLLADAAAEEPTFTLRRPAPVTGLLTSTEDGSPRVHGVRYLHQDGSEHELRAGLVLACDGRDSLVRQAALLRPREFDVPMDVWQVRLPVLSENARGAVVAHVEAGGAAVSMDRGTYAQVAYLIAKGTDARRRAQGLDAFRAHLAGLLGVGDDVVGAITSWDDVPLLRVRMNRLRRWHRPGLLCLGDAAHAMSPVGGVGVNLAIADAVAAARLLGPALRERGTVTTADLARVQRRRTAPTMITQRMQHGEHETLLRPALDGTLAGVPVPLRVVGRSGLLQAATAFLGGKGLFRERPPTFARRVSARERP</sequence>